<dbReference type="InterPro" id="IPR052421">
    <property type="entry name" value="PCW_Enzyme_Inhibitor"/>
</dbReference>
<dbReference type="AlphaFoldDB" id="A0A5N6QW04"/>
<dbReference type="Pfam" id="PF04043">
    <property type="entry name" value="PMEI"/>
    <property type="match status" value="1"/>
</dbReference>
<feature type="chain" id="PRO_5024410675" description="Pectinesterase inhibitor domain-containing protein" evidence="4">
    <location>
        <begin position="26"/>
        <end position="175"/>
    </location>
</feature>
<keyword evidence="2" id="KW-1015">Disulfide bond</keyword>
<evidence type="ECO:0000256" key="3">
    <source>
        <dbReference type="ARBA" id="ARBA00038471"/>
    </source>
</evidence>
<dbReference type="SMART" id="SM00856">
    <property type="entry name" value="PMEI"/>
    <property type="match status" value="1"/>
</dbReference>
<dbReference type="Proteomes" id="UP000327013">
    <property type="component" value="Chromosome 3"/>
</dbReference>
<dbReference type="OrthoDB" id="1776350at2759"/>
<evidence type="ECO:0000313" key="7">
    <source>
        <dbReference type="Proteomes" id="UP000327013"/>
    </source>
</evidence>
<feature type="domain" description="Pectinesterase inhibitor" evidence="5">
    <location>
        <begin position="20"/>
        <end position="171"/>
    </location>
</feature>
<dbReference type="PANTHER" id="PTHR36710">
    <property type="entry name" value="PECTINESTERASE INHIBITOR-LIKE"/>
    <property type="match status" value="1"/>
</dbReference>
<keyword evidence="1 4" id="KW-0732">Signal</keyword>
<gene>
    <name evidence="6" type="ORF">FH972_007547</name>
</gene>
<dbReference type="SUPFAM" id="SSF101148">
    <property type="entry name" value="Plant invertase/pectin methylesterase inhibitor"/>
    <property type="match status" value="1"/>
</dbReference>
<evidence type="ECO:0000256" key="4">
    <source>
        <dbReference type="SAM" id="SignalP"/>
    </source>
</evidence>
<evidence type="ECO:0000313" key="6">
    <source>
        <dbReference type="EMBL" id="KAE8021676.1"/>
    </source>
</evidence>
<dbReference type="GO" id="GO:0004857">
    <property type="term" value="F:enzyme inhibitor activity"/>
    <property type="evidence" value="ECO:0007669"/>
    <property type="project" value="InterPro"/>
</dbReference>
<reference evidence="6 7" key="1">
    <citation type="submission" date="2019-06" db="EMBL/GenBank/DDBJ databases">
        <title>A chromosomal-level reference genome of Carpinus fangiana (Coryloideae, Betulaceae).</title>
        <authorList>
            <person name="Yang X."/>
            <person name="Wang Z."/>
            <person name="Zhang L."/>
            <person name="Hao G."/>
            <person name="Liu J."/>
            <person name="Yang Y."/>
        </authorList>
    </citation>
    <scope>NUCLEOTIDE SEQUENCE [LARGE SCALE GENOMIC DNA]</scope>
    <source>
        <strain evidence="6">Cfa_2016G</strain>
        <tissue evidence="6">Leaf</tissue>
    </source>
</reference>
<dbReference type="InterPro" id="IPR006501">
    <property type="entry name" value="Pectinesterase_inhib_dom"/>
</dbReference>
<dbReference type="PANTHER" id="PTHR36710:SF18">
    <property type="entry name" value="PECTINESTERASE INHIBITOR 5-RELATED"/>
    <property type="match status" value="1"/>
</dbReference>
<name>A0A5N6QW04_9ROSI</name>
<evidence type="ECO:0000256" key="1">
    <source>
        <dbReference type="ARBA" id="ARBA00022729"/>
    </source>
</evidence>
<comment type="similarity">
    <text evidence="3">Belongs to the PMEI family.</text>
</comment>
<keyword evidence="7" id="KW-1185">Reference proteome</keyword>
<dbReference type="EMBL" id="CM017323">
    <property type="protein sequence ID" value="KAE8021676.1"/>
    <property type="molecule type" value="Genomic_DNA"/>
</dbReference>
<dbReference type="Gene3D" id="1.20.140.40">
    <property type="entry name" value="Invertase/pectin methylesterase inhibitor family protein"/>
    <property type="match status" value="1"/>
</dbReference>
<dbReference type="NCBIfam" id="TIGR01614">
    <property type="entry name" value="PME_inhib"/>
    <property type="match status" value="1"/>
</dbReference>
<organism evidence="6 7">
    <name type="scientific">Carpinus fangiana</name>
    <dbReference type="NCBI Taxonomy" id="176857"/>
    <lineage>
        <taxon>Eukaryota</taxon>
        <taxon>Viridiplantae</taxon>
        <taxon>Streptophyta</taxon>
        <taxon>Embryophyta</taxon>
        <taxon>Tracheophyta</taxon>
        <taxon>Spermatophyta</taxon>
        <taxon>Magnoliopsida</taxon>
        <taxon>eudicotyledons</taxon>
        <taxon>Gunneridae</taxon>
        <taxon>Pentapetalae</taxon>
        <taxon>rosids</taxon>
        <taxon>fabids</taxon>
        <taxon>Fagales</taxon>
        <taxon>Betulaceae</taxon>
        <taxon>Carpinus</taxon>
    </lineage>
</organism>
<dbReference type="InterPro" id="IPR035513">
    <property type="entry name" value="Invertase/methylesterase_inhib"/>
</dbReference>
<evidence type="ECO:0000259" key="5">
    <source>
        <dbReference type="SMART" id="SM00856"/>
    </source>
</evidence>
<sequence>MNTIFCSNVFLIVLLVALFPTQILAQNLAFCDHTQPKKLCIDTLKSDSAGKSATTVKDVAMIMLTHATSTANKINDELTKQLKLATSASGGDVVALVYCSMYYQDAIKKLANSKNALNSMNYNAVKDSMSVAMSAVGKCDQDFKKFGKTSYPPLGYMGDTYIVLCRIVLQLITRK</sequence>
<accession>A0A5N6QW04</accession>
<proteinExistence type="inferred from homology"/>
<evidence type="ECO:0000256" key="2">
    <source>
        <dbReference type="ARBA" id="ARBA00023157"/>
    </source>
</evidence>
<protein>
    <recommendedName>
        <fullName evidence="5">Pectinesterase inhibitor domain-containing protein</fullName>
    </recommendedName>
</protein>
<feature type="signal peptide" evidence="4">
    <location>
        <begin position="1"/>
        <end position="25"/>
    </location>
</feature>